<name>D9PN82_9ZZZZ</name>
<evidence type="ECO:0000259" key="1">
    <source>
        <dbReference type="Pfam" id="PF13248"/>
    </source>
</evidence>
<accession>D9PN82</accession>
<reference evidence="2" key="1">
    <citation type="submission" date="2010-07" db="EMBL/GenBank/DDBJ databases">
        <authorList>
            <consortium name="CONSOLIDER consortium CSD2007-00005"/>
            <person name="Guazzaroni M.-E."/>
            <person name="Richter M."/>
            <person name="Garcia-Salamanca A."/>
            <person name="Yarza P."/>
            <person name="Ferrer M."/>
        </authorList>
    </citation>
    <scope>NUCLEOTIDE SEQUENCE</scope>
</reference>
<feature type="domain" description="Putative zinc-ribbon" evidence="1">
    <location>
        <begin position="108"/>
        <end position="131"/>
    </location>
</feature>
<dbReference type="EMBL" id="ADZX01000927">
    <property type="protein sequence ID" value="EFK94983.1"/>
    <property type="molecule type" value="Genomic_DNA"/>
</dbReference>
<dbReference type="AlphaFoldDB" id="D9PN82"/>
<organism evidence="2">
    <name type="scientific">sediment metagenome</name>
    <dbReference type="NCBI Taxonomy" id="749907"/>
    <lineage>
        <taxon>unclassified sequences</taxon>
        <taxon>metagenomes</taxon>
        <taxon>ecological metagenomes</taxon>
    </lineage>
</organism>
<protein>
    <recommendedName>
        <fullName evidence="1">Putative zinc-ribbon domain-containing protein</fullName>
    </recommendedName>
</protein>
<reference evidence="2" key="2">
    <citation type="journal article" date="2011" name="Microb. Ecol.">
        <title>Taxonomic and Functional Metagenomic Profiling of the Microbial Community in the Anoxic Sediment of a Sub-saline Shallow Lake (Laguna de Carrizo, Central Spain).</title>
        <authorList>
            <person name="Ferrer M."/>
            <person name="Guazzaroni M.E."/>
            <person name="Richter M."/>
            <person name="Garcia-Salamanca A."/>
            <person name="Yarza P."/>
            <person name="Suarez-Suarez A."/>
            <person name="Solano J."/>
            <person name="Alcaide M."/>
            <person name="van Dillewijn P."/>
            <person name="Molina-Henares M.A."/>
            <person name="Lopez-Cortes N."/>
            <person name="Al-Ramahi Y."/>
            <person name="Guerrero C."/>
            <person name="Acosta A."/>
            <person name="de Eugenio L.I."/>
            <person name="Martinez V."/>
            <person name="Marques S."/>
            <person name="Rojo F."/>
            <person name="Santero E."/>
            <person name="Genilloud O."/>
            <person name="Perez-Perez J."/>
            <person name="Rossello-Mora R."/>
            <person name="Ramos J.L."/>
        </authorList>
    </citation>
    <scope>NUCLEOTIDE SEQUENCE</scope>
</reference>
<dbReference type="Pfam" id="PF13248">
    <property type="entry name" value="Zn_ribbon_3"/>
    <property type="match status" value="1"/>
</dbReference>
<comment type="caution">
    <text evidence="2">The sequence shown here is derived from an EMBL/GenBank/DDBJ whole genome shotgun (WGS) entry which is preliminary data.</text>
</comment>
<dbReference type="InterPro" id="IPR059113">
    <property type="entry name" value="Znf_ribbon"/>
</dbReference>
<evidence type="ECO:0000313" key="2">
    <source>
        <dbReference type="EMBL" id="EFK94983.1"/>
    </source>
</evidence>
<gene>
    <name evidence="2" type="ORF">LDC_3011</name>
</gene>
<sequence length="133" mass="14133">MLLSHVNKALEQFGISLLSLQVMGLVPSQEVIQALDAKAAMTIIGDKQDYLIYKAANSLLEGHAGGKDKGGSDSMQLMMGLMLGKSILDAKEKPRLAQGDEGTAQIDTKSCPKCKAIVRSSDKFCSSCGTQIT</sequence>
<proteinExistence type="predicted"/>